<dbReference type="EMBL" id="CAXKWB010019722">
    <property type="protein sequence ID" value="CAL4122222.1"/>
    <property type="molecule type" value="Genomic_DNA"/>
</dbReference>
<keyword evidence="2" id="KW-1185">Reference proteome</keyword>
<comment type="caution">
    <text evidence="1">The sequence shown here is derived from an EMBL/GenBank/DDBJ whole genome shotgun (WGS) entry which is preliminary data.</text>
</comment>
<feature type="non-terminal residue" evidence="1">
    <location>
        <position position="270"/>
    </location>
</feature>
<organism evidence="1 2">
    <name type="scientific">Meganyctiphanes norvegica</name>
    <name type="common">Northern krill</name>
    <name type="synonym">Thysanopoda norvegica</name>
    <dbReference type="NCBI Taxonomy" id="48144"/>
    <lineage>
        <taxon>Eukaryota</taxon>
        <taxon>Metazoa</taxon>
        <taxon>Ecdysozoa</taxon>
        <taxon>Arthropoda</taxon>
        <taxon>Crustacea</taxon>
        <taxon>Multicrustacea</taxon>
        <taxon>Malacostraca</taxon>
        <taxon>Eumalacostraca</taxon>
        <taxon>Eucarida</taxon>
        <taxon>Euphausiacea</taxon>
        <taxon>Euphausiidae</taxon>
        <taxon>Meganyctiphanes</taxon>
    </lineage>
</organism>
<gene>
    <name evidence="1" type="ORF">MNOR_LOCUS22944</name>
</gene>
<dbReference type="AlphaFoldDB" id="A0AAV2RAR7"/>
<evidence type="ECO:0000313" key="2">
    <source>
        <dbReference type="Proteomes" id="UP001497623"/>
    </source>
</evidence>
<name>A0AAV2RAR7_MEGNR</name>
<protein>
    <submittedName>
        <fullName evidence="1">Uncharacterized protein</fullName>
    </submittedName>
</protein>
<sequence length="270" mass="31015">MPKICIPETTYSKCPNPYTRLELLRVGRILRFFIFLNQPTRSQTDITRELITATIMHTISEIPPHHIYLKGKKDDCLFDNDDVLCYIYESELTSVMAKRISADITKQIKEKNKVCIDSIETTFLCHSIQLLGVSAIATCFISTDDVFWNHYALEDVISRPPFSHYIVETINDLTSLIINKYMPDLHKSVSKAQNLICTFLNSVENIDVCNNTCDLPRLLLSRQIHGFTRDSQRSLLIPLLHPLEENVKLNTKHFNGDNSDYSNDISSDEQ</sequence>
<reference evidence="1 2" key="1">
    <citation type="submission" date="2024-05" db="EMBL/GenBank/DDBJ databases">
        <authorList>
            <person name="Wallberg A."/>
        </authorList>
    </citation>
    <scope>NUCLEOTIDE SEQUENCE [LARGE SCALE GENOMIC DNA]</scope>
</reference>
<proteinExistence type="predicted"/>
<dbReference type="Proteomes" id="UP001497623">
    <property type="component" value="Unassembled WGS sequence"/>
</dbReference>
<accession>A0AAV2RAR7</accession>
<evidence type="ECO:0000313" key="1">
    <source>
        <dbReference type="EMBL" id="CAL4122222.1"/>
    </source>
</evidence>